<dbReference type="EMBL" id="BMIX01000002">
    <property type="protein sequence ID" value="GGG31451.1"/>
    <property type="molecule type" value="Genomic_DNA"/>
</dbReference>
<evidence type="ECO:0000259" key="1">
    <source>
        <dbReference type="PROSITE" id="PS51186"/>
    </source>
</evidence>
<protein>
    <submittedName>
        <fullName evidence="2">Alanine acetyltransferase</fullName>
    </submittedName>
</protein>
<reference evidence="3" key="1">
    <citation type="journal article" date="2019" name="Int. J. Syst. Evol. Microbiol.">
        <title>The Global Catalogue of Microorganisms (GCM) 10K type strain sequencing project: providing services to taxonomists for standard genome sequencing and annotation.</title>
        <authorList>
            <consortium name="The Broad Institute Genomics Platform"/>
            <consortium name="The Broad Institute Genome Sequencing Center for Infectious Disease"/>
            <person name="Wu L."/>
            <person name="Ma J."/>
        </authorList>
    </citation>
    <scope>NUCLEOTIDE SEQUENCE [LARGE SCALE GENOMIC DNA]</scope>
    <source>
        <strain evidence="3">CGMCC 1.15422</strain>
    </source>
</reference>
<name>A0ABQ1WJ50_9FLAO</name>
<dbReference type="RefSeq" id="WP_011710989.1">
    <property type="nucleotide sequence ID" value="NZ_BMIX01000002.1"/>
</dbReference>
<keyword evidence="3" id="KW-1185">Reference proteome</keyword>
<sequence>MQLENYKSFETERLLIRPTSLDDAEFIFQLLNSPKWLQNIGDRNICSIKDAEKYISAKMHTQLTRLGFSNNTVIRKSDQRKIGTCGLIDREGLDSIDIGFAFMPEFEKMGYAFEAASVLMKAARNEFKLKELSAITLEENTGSRNLLKKLGFEFQEKIKIPNDPKELMLYYKEL</sequence>
<dbReference type="PANTHER" id="PTHR43792">
    <property type="entry name" value="GNAT FAMILY, PUTATIVE (AFU_ORTHOLOGUE AFUA_3G00765)-RELATED-RELATED"/>
    <property type="match status" value="1"/>
</dbReference>
<dbReference type="Pfam" id="PF13302">
    <property type="entry name" value="Acetyltransf_3"/>
    <property type="match status" value="1"/>
</dbReference>
<dbReference type="PANTHER" id="PTHR43792:SF1">
    <property type="entry name" value="N-ACETYLTRANSFERASE DOMAIN-CONTAINING PROTEIN"/>
    <property type="match status" value="1"/>
</dbReference>
<dbReference type="InterPro" id="IPR051531">
    <property type="entry name" value="N-acetyltransferase"/>
</dbReference>
<feature type="domain" description="N-acetyltransferase" evidence="1">
    <location>
        <begin position="14"/>
        <end position="174"/>
    </location>
</feature>
<dbReference type="PROSITE" id="PS51186">
    <property type="entry name" value="GNAT"/>
    <property type="match status" value="1"/>
</dbReference>
<dbReference type="Gene3D" id="3.40.630.30">
    <property type="match status" value="1"/>
</dbReference>
<gene>
    <name evidence="2" type="ORF">GCM10011532_13670</name>
</gene>
<dbReference type="InterPro" id="IPR016181">
    <property type="entry name" value="Acyl_CoA_acyltransferase"/>
</dbReference>
<organism evidence="2 3">
    <name type="scientific">Christiangramia forsetii</name>
    <dbReference type="NCBI Taxonomy" id="411153"/>
    <lineage>
        <taxon>Bacteria</taxon>
        <taxon>Pseudomonadati</taxon>
        <taxon>Bacteroidota</taxon>
        <taxon>Flavobacteriia</taxon>
        <taxon>Flavobacteriales</taxon>
        <taxon>Flavobacteriaceae</taxon>
        <taxon>Christiangramia</taxon>
    </lineage>
</organism>
<dbReference type="Proteomes" id="UP000605733">
    <property type="component" value="Unassembled WGS sequence"/>
</dbReference>
<proteinExistence type="predicted"/>
<comment type="caution">
    <text evidence="2">The sequence shown here is derived from an EMBL/GenBank/DDBJ whole genome shotgun (WGS) entry which is preliminary data.</text>
</comment>
<evidence type="ECO:0000313" key="3">
    <source>
        <dbReference type="Proteomes" id="UP000605733"/>
    </source>
</evidence>
<dbReference type="SUPFAM" id="SSF55729">
    <property type="entry name" value="Acyl-CoA N-acyltransferases (Nat)"/>
    <property type="match status" value="1"/>
</dbReference>
<evidence type="ECO:0000313" key="2">
    <source>
        <dbReference type="EMBL" id="GGG31451.1"/>
    </source>
</evidence>
<dbReference type="InterPro" id="IPR000182">
    <property type="entry name" value="GNAT_dom"/>
</dbReference>
<accession>A0ABQ1WJ50</accession>